<dbReference type="InterPro" id="IPR001296">
    <property type="entry name" value="Glyco_trans_1"/>
</dbReference>
<dbReference type="Pfam" id="PF13439">
    <property type="entry name" value="Glyco_transf_4"/>
    <property type="match status" value="1"/>
</dbReference>
<keyword evidence="4" id="KW-1185">Reference proteome</keyword>
<dbReference type="Proteomes" id="UP001143304">
    <property type="component" value="Unassembled WGS sequence"/>
</dbReference>
<evidence type="ECO:0000259" key="1">
    <source>
        <dbReference type="Pfam" id="PF00534"/>
    </source>
</evidence>
<dbReference type="SUPFAM" id="SSF53756">
    <property type="entry name" value="UDP-Glycosyltransferase/glycogen phosphorylase"/>
    <property type="match status" value="1"/>
</dbReference>
<protein>
    <submittedName>
        <fullName evidence="3">Glycosyltransferase family 4 protein</fullName>
    </submittedName>
</protein>
<evidence type="ECO:0000313" key="4">
    <source>
        <dbReference type="Proteomes" id="UP001143304"/>
    </source>
</evidence>
<gene>
    <name evidence="3" type="ORF">EYC82_16940</name>
</gene>
<dbReference type="PANTHER" id="PTHR45947">
    <property type="entry name" value="SULFOQUINOVOSYL TRANSFERASE SQD2"/>
    <property type="match status" value="1"/>
</dbReference>
<dbReference type="CDD" id="cd03801">
    <property type="entry name" value="GT4_PimA-like"/>
    <property type="match status" value="1"/>
</dbReference>
<name>A0ABT3T9S5_9GAMM</name>
<sequence length="403" mass="44592">MNILVLTSTFPRWKDDTDPRFVEHLCQNLALEHSVHVVAPHARGALCEETVGKVTVFRYRYFFEAGESLAYEGGILPNLKKNPFLFLLIPFFLLGQGLMVLQLLHKNHYEIIHAHWIIPQGLIALLARSLSGSHARIVLTSHGGDLFALKGRLLTRLKAWITRRADALTVVSETMREQSISMKLKAAQAVYCIPMGVDSQQEFRPPRATCPREGLLFVGRLVDKKGVEYLIRALPLILREHPGTPLVIVGDGPLLRSLRDLCHELSVDDHVTFAGAVTNREISPYLQRTAVALFPSVVTDSGDQEGSPVSIMEALACACPVVVADYPGATDIIQHDTTGLIVEGRSPQALADAANHLLGDTDLRTTLGSNGRTWITEHYDWTVISEQFSALFQHLMSGPDTRT</sequence>
<evidence type="ECO:0000259" key="2">
    <source>
        <dbReference type="Pfam" id="PF13439"/>
    </source>
</evidence>
<feature type="domain" description="Glycosyltransferase subfamily 4-like N-terminal" evidence="2">
    <location>
        <begin position="20"/>
        <end position="200"/>
    </location>
</feature>
<reference evidence="3" key="1">
    <citation type="submission" date="2019-02" db="EMBL/GenBank/DDBJ databases">
        <authorList>
            <person name="Li S.-H."/>
        </authorList>
    </citation>
    <scope>NUCLEOTIDE SEQUENCE</scope>
    <source>
        <strain evidence="3">IMCC11814</strain>
    </source>
</reference>
<evidence type="ECO:0000313" key="3">
    <source>
        <dbReference type="EMBL" id="MCX2979033.1"/>
    </source>
</evidence>
<dbReference type="PANTHER" id="PTHR45947:SF3">
    <property type="entry name" value="SULFOQUINOVOSYL TRANSFERASE SQD2"/>
    <property type="match status" value="1"/>
</dbReference>
<dbReference type="RefSeq" id="WP_279250817.1">
    <property type="nucleotide sequence ID" value="NZ_SHNO01000002.1"/>
</dbReference>
<dbReference type="Pfam" id="PF00534">
    <property type="entry name" value="Glycos_transf_1"/>
    <property type="match status" value="1"/>
</dbReference>
<comment type="caution">
    <text evidence="3">The sequence shown here is derived from an EMBL/GenBank/DDBJ whole genome shotgun (WGS) entry which is preliminary data.</text>
</comment>
<dbReference type="InterPro" id="IPR050194">
    <property type="entry name" value="Glycosyltransferase_grp1"/>
</dbReference>
<feature type="domain" description="Glycosyl transferase family 1" evidence="1">
    <location>
        <begin position="215"/>
        <end position="374"/>
    </location>
</feature>
<organism evidence="3 4">
    <name type="scientific">Candidatus Marimicrobium litorale</name>
    <dbReference type="NCBI Taxonomy" id="2518991"/>
    <lineage>
        <taxon>Bacteria</taxon>
        <taxon>Pseudomonadati</taxon>
        <taxon>Pseudomonadota</taxon>
        <taxon>Gammaproteobacteria</taxon>
        <taxon>Cellvibrionales</taxon>
        <taxon>Halieaceae</taxon>
        <taxon>Marimicrobium</taxon>
    </lineage>
</organism>
<proteinExistence type="predicted"/>
<accession>A0ABT3T9S5</accession>
<dbReference type="Gene3D" id="3.40.50.2000">
    <property type="entry name" value="Glycogen Phosphorylase B"/>
    <property type="match status" value="2"/>
</dbReference>
<dbReference type="InterPro" id="IPR028098">
    <property type="entry name" value="Glyco_trans_4-like_N"/>
</dbReference>
<dbReference type="EMBL" id="SHNO01000002">
    <property type="protein sequence ID" value="MCX2979033.1"/>
    <property type="molecule type" value="Genomic_DNA"/>
</dbReference>